<dbReference type="EMBL" id="PEBV01000066">
    <property type="protein sequence ID" value="PTQ50854.1"/>
    <property type="molecule type" value="Genomic_DNA"/>
</dbReference>
<accession>A0A2T5G3U2</accession>
<gene>
    <name evidence="1" type="ORF">HSCHL_2486</name>
</gene>
<name>A0A2T5G3U2_HYDSH</name>
<proteinExistence type="predicted"/>
<protein>
    <submittedName>
        <fullName evidence="1">Uncharacterized protein</fullName>
    </submittedName>
</protein>
<evidence type="ECO:0000313" key="2">
    <source>
        <dbReference type="Proteomes" id="UP000244180"/>
    </source>
</evidence>
<sequence length="49" mass="5280">MGVFLPFVVTVTGPFSWALTSFIFDESMLAFDIPSGAITDEVFLSSFAA</sequence>
<dbReference type="Proteomes" id="UP000244180">
    <property type="component" value="Unassembled WGS sequence"/>
</dbReference>
<comment type="caution">
    <text evidence="1">The sequence shown here is derived from an EMBL/GenBank/DDBJ whole genome shotgun (WGS) entry which is preliminary data.</text>
</comment>
<reference evidence="1 2" key="1">
    <citation type="submission" date="2017-08" db="EMBL/GenBank/DDBJ databases">
        <title>Burning lignite coal seam in the remote Altai Mountains harbors a hydrogen-driven thermophilic microbial community.</title>
        <authorList>
            <person name="Kadnikov V.V."/>
            <person name="Mardanov A.V."/>
            <person name="Ivasenko D."/>
            <person name="Beletsky A.V."/>
            <person name="Karnachuk O.V."/>
            <person name="Ravin N.V."/>
        </authorList>
    </citation>
    <scope>NUCLEOTIDE SEQUENCE [LARGE SCALE GENOMIC DNA]</scope>
    <source>
        <strain evidence="1">AL33</strain>
    </source>
</reference>
<evidence type="ECO:0000313" key="1">
    <source>
        <dbReference type="EMBL" id="PTQ50854.1"/>
    </source>
</evidence>
<dbReference type="AlphaFoldDB" id="A0A2T5G3U2"/>
<organism evidence="1 2">
    <name type="scientific">Hydrogenibacillus schlegelii</name>
    <name type="common">Bacillus schlegelii</name>
    <dbReference type="NCBI Taxonomy" id="1484"/>
    <lineage>
        <taxon>Bacteria</taxon>
        <taxon>Bacillati</taxon>
        <taxon>Bacillota</taxon>
        <taxon>Bacilli</taxon>
        <taxon>Bacillales</taxon>
        <taxon>Bacillales Family X. Incertae Sedis</taxon>
        <taxon>Hydrogenibacillus</taxon>
    </lineage>
</organism>